<dbReference type="InterPro" id="IPR043001">
    <property type="entry name" value="IP5_2-K_N_lobe"/>
</dbReference>
<evidence type="ECO:0000256" key="4">
    <source>
        <dbReference type="ARBA" id="ARBA00012023"/>
    </source>
</evidence>
<evidence type="ECO:0000256" key="8">
    <source>
        <dbReference type="ARBA" id="ARBA00022777"/>
    </source>
</evidence>
<dbReference type="GO" id="GO:0005634">
    <property type="term" value="C:nucleus"/>
    <property type="evidence" value="ECO:0007669"/>
    <property type="project" value="TreeGrafter"/>
</dbReference>
<comment type="caution">
    <text evidence="13">The sequence shown here is derived from an EMBL/GenBank/DDBJ whole genome shotgun (WGS) entry which is preliminary data.</text>
</comment>
<dbReference type="Pfam" id="PF06090">
    <property type="entry name" value="Ins_P5_2-kin"/>
    <property type="match status" value="1"/>
</dbReference>
<keyword evidence="8 10" id="KW-0418">Kinase</keyword>
<feature type="coiled-coil region" evidence="11">
    <location>
        <begin position="177"/>
        <end position="205"/>
    </location>
</feature>
<keyword evidence="9 10" id="KW-0067">ATP-binding</keyword>
<evidence type="ECO:0000256" key="2">
    <source>
        <dbReference type="ARBA" id="ARBA00003979"/>
    </source>
</evidence>
<name>A0AAN8PPE0_9PEZI</name>
<comment type="domain">
    <text evidence="10">The EXKPK motif is conserved in inositol-pentakisphosphate 2-kinases of both family 1 and 2.</text>
</comment>
<comment type="function">
    <text evidence="10">Phosphorylates Ins(1,3,4,5,6)P5 at position 2 to form Ins(1,2,3,4,5,6)P6 (InsP6 or phytate).</text>
</comment>
<proteinExistence type="inferred from homology"/>
<keyword evidence="14" id="KW-1185">Reference proteome</keyword>
<evidence type="ECO:0000256" key="1">
    <source>
        <dbReference type="ARBA" id="ARBA00001774"/>
    </source>
</evidence>
<keyword evidence="7 10" id="KW-0547">Nucleotide-binding</keyword>
<organism evidence="13 14">
    <name type="scientific">Arthrobotrys conoides</name>
    <dbReference type="NCBI Taxonomy" id="74498"/>
    <lineage>
        <taxon>Eukaryota</taxon>
        <taxon>Fungi</taxon>
        <taxon>Dikarya</taxon>
        <taxon>Ascomycota</taxon>
        <taxon>Pezizomycotina</taxon>
        <taxon>Orbiliomycetes</taxon>
        <taxon>Orbiliales</taxon>
        <taxon>Orbiliaceae</taxon>
        <taxon>Arthrobotrys</taxon>
    </lineage>
</organism>
<evidence type="ECO:0000256" key="11">
    <source>
        <dbReference type="SAM" id="Coils"/>
    </source>
</evidence>
<comment type="catalytic activity">
    <reaction evidence="1 10">
        <text>1D-myo-inositol 1,3,4,5,6-pentakisphosphate + ATP = 1D-myo-inositol hexakisphosphate + ADP + H(+)</text>
        <dbReference type="Rhea" id="RHEA:20313"/>
        <dbReference type="ChEBI" id="CHEBI:15378"/>
        <dbReference type="ChEBI" id="CHEBI:30616"/>
        <dbReference type="ChEBI" id="CHEBI:57733"/>
        <dbReference type="ChEBI" id="CHEBI:58130"/>
        <dbReference type="ChEBI" id="CHEBI:456216"/>
        <dbReference type="EC" id="2.7.1.158"/>
    </reaction>
</comment>
<keyword evidence="11" id="KW-0175">Coiled coil</keyword>
<protein>
    <recommendedName>
        <fullName evidence="5 10">Inositol-pentakisphosphate 2-kinase</fullName>
        <ecNumber evidence="4 10">2.7.1.158</ecNumber>
    </recommendedName>
</protein>
<dbReference type="InterPro" id="IPR009286">
    <property type="entry name" value="Ins_P5_2-kin"/>
</dbReference>
<reference evidence="13 14" key="1">
    <citation type="submission" date="2019-10" db="EMBL/GenBank/DDBJ databases">
        <authorList>
            <person name="Palmer J.M."/>
        </authorList>
    </citation>
    <scope>NUCLEOTIDE SEQUENCE [LARGE SCALE GENOMIC DNA]</scope>
    <source>
        <strain evidence="13 14">TWF506</strain>
    </source>
</reference>
<gene>
    <name evidence="13" type="primary">IPK1_2</name>
    <name evidence="13" type="ORF">TWF506_005240</name>
</gene>
<dbReference type="PANTHER" id="PTHR14456:SF2">
    <property type="entry name" value="INOSITOL-PENTAKISPHOSPHATE 2-KINASE"/>
    <property type="match status" value="1"/>
</dbReference>
<accession>A0AAN8PPE0</accession>
<evidence type="ECO:0000256" key="12">
    <source>
        <dbReference type="SAM" id="MobiDB-lite"/>
    </source>
</evidence>
<evidence type="ECO:0000256" key="9">
    <source>
        <dbReference type="ARBA" id="ARBA00022840"/>
    </source>
</evidence>
<evidence type="ECO:0000256" key="6">
    <source>
        <dbReference type="ARBA" id="ARBA00022679"/>
    </source>
</evidence>
<evidence type="ECO:0000256" key="3">
    <source>
        <dbReference type="ARBA" id="ARBA00008305"/>
    </source>
</evidence>
<evidence type="ECO:0000256" key="7">
    <source>
        <dbReference type="ARBA" id="ARBA00022741"/>
    </source>
</evidence>
<dbReference type="EMBL" id="JAVHJM010000002">
    <property type="protein sequence ID" value="KAK6518078.1"/>
    <property type="molecule type" value="Genomic_DNA"/>
</dbReference>
<dbReference type="AlphaFoldDB" id="A0AAN8PPE0"/>
<dbReference type="GO" id="GO:0005524">
    <property type="term" value="F:ATP binding"/>
    <property type="evidence" value="ECO:0007669"/>
    <property type="project" value="UniProtKB-KW"/>
</dbReference>
<dbReference type="GO" id="GO:0035299">
    <property type="term" value="F:inositol-1,3,4,5,6-pentakisphosphate 2-kinase activity"/>
    <property type="evidence" value="ECO:0007669"/>
    <property type="project" value="UniProtKB-EC"/>
</dbReference>
<dbReference type="Proteomes" id="UP001307849">
    <property type="component" value="Unassembled WGS sequence"/>
</dbReference>
<dbReference type="EC" id="2.7.1.158" evidence="4 10"/>
<comment type="function">
    <text evidence="2">Has kinase activity and phosphorylates inositol-1,3,4,5,6-pentakisphosphate (Ins(1,3,4,5,6)P5) to produce 1,2,3,4,5,6-hexakisphosphate (InsP6), also known as phytate.</text>
</comment>
<dbReference type="Gene3D" id="3.30.200.110">
    <property type="entry name" value="Inositol-pentakisphosphate 2-kinase, N-lobe"/>
    <property type="match status" value="1"/>
</dbReference>
<evidence type="ECO:0000313" key="14">
    <source>
        <dbReference type="Proteomes" id="UP001307849"/>
    </source>
</evidence>
<evidence type="ECO:0000256" key="10">
    <source>
        <dbReference type="RuleBase" id="RU364126"/>
    </source>
</evidence>
<comment type="similarity">
    <text evidence="3">Belongs to the IPK1 type 1 family.</text>
</comment>
<dbReference type="GO" id="GO:0032958">
    <property type="term" value="P:inositol phosphate biosynthetic process"/>
    <property type="evidence" value="ECO:0007669"/>
    <property type="project" value="TreeGrafter"/>
</dbReference>
<evidence type="ECO:0000256" key="5">
    <source>
        <dbReference type="ARBA" id="ARBA00014846"/>
    </source>
</evidence>
<feature type="region of interest" description="Disordered" evidence="12">
    <location>
        <begin position="251"/>
        <end position="270"/>
    </location>
</feature>
<sequence length="552" mass="61386">MLRAQNAAAVTIDDEPKLFITDPSDLEYFTEGAANVLYRYIGKVDQFKPHLIRLRKNIPNFPTTLQLYTHLHKVFVPLLPNSIVDTKLVQISPDVLRTLNIRLQHQQHHDRDGLLPNIDIGTGKRKGKLDETEKWGLIVEDMTPGIYQKYDIANTALENNGRKDGGTDAFSSFSLLKESLKRSCKEKTKEEEEELENEFTASTMDARALTKAGWRDLLTVEFKPKYLVQSPDAPRDWKLCRTCAFRSMRSRSMSGRSNTSATSEGEESRHFIPPDYCPLDLISTNPNRVTRAVEAIINREDGVLVVDEAEILVTDTALGEDGISPWLDTLDTSIVDLLTSYFSDPAYVTHVLADLQAHFGGKIGVLAPPTPTLEVSAEELSRMLAGHPTTAKIGEDICTAMSLRDCTVYVRIWVKAKSSGGGGGGGIDVHIECKVGDLDMKTGEGGKGVYWRDVEKRLLRGDWYTGRGITTDGTGCREEHVEYQQSNDEHNFTDYILTQQQQQQQQQGPTEELLRNGSSESFQLSSEFLKVPKSGVDVRKSGLLSTGTTAAA</sequence>
<keyword evidence="6 10" id="KW-0808">Transferase</keyword>
<dbReference type="PANTHER" id="PTHR14456">
    <property type="entry name" value="INOSITOL POLYPHOSPHATE KINASE 1"/>
    <property type="match status" value="1"/>
</dbReference>
<evidence type="ECO:0000313" key="13">
    <source>
        <dbReference type="EMBL" id="KAK6518078.1"/>
    </source>
</evidence>